<feature type="region of interest" description="Disordered" evidence="2">
    <location>
        <begin position="1"/>
        <end position="55"/>
    </location>
</feature>
<feature type="compositionally biased region" description="Pro residues" evidence="2">
    <location>
        <begin position="523"/>
        <end position="534"/>
    </location>
</feature>
<comment type="similarity">
    <text evidence="1">Belongs to the putative lipase ROG1 family.</text>
</comment>
<comment type="caution">
    <text evidence="4">The sequence shown here is derived from an EMBL/GenBank/DDBJ whole genome shotgun (WGS) entry which is preliminary data.</text>
</comment>
<feature type="compositionally biased region" description="Basic and acidic residues" evidence="2">
    <location>
        <begin position="540"/>
        <end position="554"/>
    </location>
</feature>
<feature type="compositionally biased region" description="Polar residues" evidence="2">
    <location>
        <begin position="236"/>
        <end position="250"/>
    </location>
</feature>
<dbReference type="PANTHER" id="PTHR47842:SF3">
    <property type="entry name" value="DUF676 DOMAIN-CONTAINING PROTEIN"/>
    <property type="match status" value="1"/>
</dbReference>
<feature type="region of interest" description="Disordered" evidence="2">
    <location>
        <begin position="523"/>
        <end position="561"/>
    </location>
</feature>
<dbReference type="PANTHER" id="PTHR47842">
    <property type="entry name" value="EXPRESSED PROTEIN"/>
    <property type="match status" value="1"/>
</dbReference>
<evidence type="ECO:0000313" key="5">
    <source>
        <dbReference type="Proteomes" id="UP000742024"/>
    </source>
</evidence>
<feature type="compositionally biased region" description="Low complexity" evidence="2">
    <location>
        <begin position="13"/>
        <end position="32"/>
    </location>
</feature>
<protein>
    <recommendedName>
        <fullName evidence="3">DUF676 domain-containing protein</fullName>
    </recommendedName>
</protein>
<gene>
    <name evidence="4" type="ORF">E4U57_001747</name>
</gene>
<dbReference type="InterPro" id="IPR029058">
    <property type="entry name" value="AB_hydrolase_fold"/>
</dbReference>
<dbReference type="Pfam" id="PF05057">
    <property type="entry name" value="DUF676"/>
    <property type="match status" value="1"/>
</dbReference>
<feature type="compositionally biased region" description="Basic and acidic residues" evidence="2">
    <location>
        <begin position="617"/>
        <end position="653"/>
    </location>
</feature>
<sequence>MPPGSRPPPLPPRLASAGSSSQASASFLSPYSAPENFTLPSTDPRTSSTQSLVPSISEAETRRRLLVIYIHGFYGNDQSFQSFPAHVHACLKILLSSSHVIHSKIYPRYKTYKAIEIARDNFSAWLDPHESPSTDVILVGHSMGGLLAAEVVLMSNRSSSRPQLLKHRILGIIAMDAPLLGLHPGIVISGLASLFQPSPKVDSQQQSPATTQDLESLHAVDSPSIDYLSSVDSVSGSTYTEASTPSQSLRQPDDPYFDPPFHNDAPFREHSFLKRLMNFTAKHKPEGLITALGNHVNSHLEFGGCLADYRGLHIRYNRLRALEDVEEMNVLSNGYPASAHTRVRFVNYYTLSSGRPKLPKTESARHEDPDASILAARCNTQGGREYSQESDGKAGGHFLALGSKAAHSDAGVNDEKASCFDDVSADIVSLSIESHDNMDLPHVASTDEGQADMDTTPLGLTGTKNSQLPDPTPLGLTPMAMQVLEPRPLMYDDNKGHQSLLATPATPATPAIQDPPPILDLPAIPEPPEPPILPDPSQFSDKDAKKQAEREAKRLQKAYGQAIKDRNKAIQERERLLQKKCKKALRETEKKRQNEQKEKLCLEKETKMRVVAPVDGPGHDVSEVGEKMEMEKEREKTGEEKKEEKKKKEEKVKAEKEKKLKRFVCLPSAKNGVKDQTWLDVYMEDMDEVSAHCGLFAPGPHYDKLVGDVGTRIAGWVKDDLRKRSGHSGANHDQ</sequence>
<evidence type="ECO:0000259" key="3">
    <source>
        <dbReference type="Pfam" id="PF05057"/>
    </source>
</evidence>
<dbReference type="SUPFAM" id="SSF53474">
    <property type="entry name" value="alpha/beta-Hydrolases"/>
    <property type="match status" value="1"/>
</dbReference>
<dbReference type="InterPro" id="IPR007751">
    <property type="entry name" value="DUF676_lipase-like"/>
</dbReference>
<dbReference type="Proteomes" id="UP000742024">
    <property type="component" value="Unassembled WGS sequence"/>
</dbReference>
<feature type="compositionally biased region" description="Polar residues" evidence="2">
    <location>
        <begin position="38"/>
        <end position="54"/>
    </location>
</feature>
<reference evidence="4 5" key="1">
    <citation type="journal article" date="2020" name="bioRxiv">
        <title>Whole genome comparisons of ergot fungi reveals the divergence and evolution of species within the genus Claviceps are the result of varying mechanisms driving genome evolution and host range expansion.</title>
        <authorList>
            <person name="Wyka S.A."/>
            <person name="Mondo S.J."/>
            <person name="Liu M."/>
            <person name="Dettman J."/>
            <person name="Nalam V."/>
            <person name="Broders K.D."/>
        </authorList>
    </citation>
    <scope>NUCLEOTIDE SEQUENCE [LARGE SCALE GENOMIC DNA]</scope>
    <source>
        <strain evidence="4 5">LM583</strain>
    </source>
</reference>
<dbReference type="EMBL" id="SRPR01000167">
    <property type="protein sequence ID" value="KAG5957717.1"/>
    <property type="molecule type" value="Genomic_DNA"/>
</dbReference>
<evidence type="ECO:0000313" key="4">
    <source>
        <dbReference type="EMBL" id="KAG5957717.1"/>
    </source>
</evidence>
<organism evidence="4 5">
    <name type="scientific">Claviceps arundinis</name>
    <dbReference type="NCBI Taxonomy" id="1623583"/>
    <lineage>
        <taxon>Eukaryota</taxon>
        <taxon>Fungi</taxon>
        <taxon>Dikarya</taxon>
        <taxon>Ascomycota</taxon>
        <taxon>Pezizomycotina</taxon>
        <taxon>Sordariomycetes</taxon>
        <taxon>Hypocreomycetidae</taxon>
        <taxon>Hypocreales</taxon>
        <taxon>Clavicipitaceae</taxon>
        <taxon>Claviceps</taxon>
    </lineage>
</organism>
<name>A0ABQ7PA07_9HYPO</name>
<feature type="domain" description="DUF676" evidence="3">
    <location>
        <begin position="66"/>
        <end position="182"/>
    </location>
</feature>
<evidence type="ECO:0000256" key="1">
    <source>
        <dbReference type="ARBA" id="ARBA00007920"/>
    </source>
</evidence>
<feature type="region of interest" description="Disordered" evidence="2">
    <location>
        <begin position="236"/>
        <end position="261"/>
    </location>
</feature>
<dbReference type="Gene3D" id="3.40.50.1820">
    <property type="entry name" value="alpha/beta hydrolase"/>
    <property type="match status" value="1"/>
</dbReference>
<keyword evidence="5" id="KW-1185">Reference proteome</keyword>
<proteinExistence type="inferred from homology"/>
<feature type="region of interest" description="Disordered" evidence="2">
    <location>
        <begin position="611"/>
        <end position="653"/>
    </location>
</feature>
<feature type="compositionally biased region" description="Pro residues" evidence="2">
    <location>
        <begin position="1"/>
        <end position="12"/>
    </location>
</feature>
<accession>A0ABQ7PA07</accession>
<evidence type="ECO:0000256" key="2">
    <source>
        <dbReference type="SAM" id="MobiDB-lite"/>
    </source>
</evidence>